<keyword evidence="4" id="KW-0614">Plasmid</keyword>
<dbReference type="SUPFAM" id="SSF143990">
    <property type="entry name" value="YbiA-like"/>
    <property type="match status" value="1"/>
</dbReference>
<dbReference type="NCBIfam" id="TIGR02464">
    <property type="entry name" value="ribofla_fusion"/>
    <property type="match status" value="1"/>
</dbReference>
<name>A0A1Y0ZC55_9HYPH</name>
<evidence type="ECO:0000259" key="3">
    <source>
        <dbReference type="Pfam" id="PF08719"/>
    </source>
</evidence>
<organism evidence="4 5">
    <name type="scientific">Methylobacterium aquaticum</name>
    <dbReference type="NCBI Taxonomy" id="270351"/>
    <lineage>
        <taxon>Bacteria</taxon>
        <taxon>Pseudomonadati</taxon>
        <taxon>Pseudomonadota</taxon>
        <taxon>Alphaproteobacteria</taxon>
        <taxon>Hyphomicrobiales</taxon>
        <taxon>Methylobacteriaceae</taxon>
        <taxon>Methylobacterium</taxon>
    </lineage>
</organism>
<dbReference type="InterPro" id="IPR012816">
    <property type="entry name" value="NADAR"/>
</dbReference>
<reference evidence="5" key="2">
    <citation type="submission" date="2015-01" db="EMBL/GenBank/DDBJ databases">
        <title>Complete genome sequence of Methylobacterium aquaticum strain 22A.</title>
        <authorList>
            <person name="Tani A."/>
            <person name="Ogura Y."/>
            <person name="Hayashi T."/>
        </authorList>
    </citation>
    <scope>NUCLEOTIDE SEQUENCE [LARGE SCALE GENOMIC DNA]</scope>
    <source>
        <strain evidence="5">MA-22A</strain>
        <plasmid evidence="5">Plasmid pMaq22A_1p DNA</plasmid>
    </source>
</reference>
<dbReference type="RefSeq" id="WP_082742950.1">
    <property type="nucleotide sequence ID" value="NZ_AP014705.1"/>
</dbReference>
<dbReference type="EMBL" id="AP014705">
    <property type="protein sequence ID" value="BAR47340.1"/>
    <property type="molecule type" value="Genomic_DNA"/>
</dbReference>
<protein>
    <submittedName>
        <fullName evidence="4">Uncharacterized protein conserved in bacteria</fullName>
    </submittedName>
</protein>
<evidence type="ECO:0000313" key="5">
    <source>
        <dbReference type="Proteomes" id="UP000061432"/>
    </source>
</evidence>
<feature type="domain" description="NADAR" evidence="3">
    <location>
        <begin position="16"/>
        <end position="154"/>
    </location>
</feature>
<dbReference type="KEGG" id="maqu:Maq22A_1p38560"/>
<proteinExistence type="predicted"/>
<evidence type="ECO:0000313" key="4">
    <source>
        <dbReference type="EMBL" id="BAR47340.1"/>
    </source>
</evidence>
<dbReference type="Pfam" id="PF08719">
    <property type="entry name" value="NADAR"/>
    <property type="match status" value="1"/>
</dbReference>
<accession>A0A1Y0ZC55</accession>
<dbReference type="OrthoDB" id="164285at2"/>
<dbReference type="Proteomes" id="UP000061432">
    <property type="component" value="Plasmid pMaq22A_1p"/>
</dbReference>
<evidence type="ECO:0000256" key="2">
    <source>
        <dbReference type="ARBA" id="ARBA00000751"/>
    </source>
</evidence>
<comment type="catalytic activity">
    <reaction evidence="2">
        <text>2,5-diamino-6-hydroxy-4-(5-phosphoribosylamino)-pyrimidine + H2O = 2,5,6-triamino-4-hydroxypyrimidine + D-ribose 5-phosphate</text>
        <dbReference type="Rhea" id="RHEA:23436"/>
        <dbReference type="ChEBI" id="CHEBI:15377"/>
        <dbReference type="ChEBI" id="CHEBI:58614"/>
        <dbReference type="ChEBI" id="CHEBI:78346"/>
        <dbReference type="ChEBI" id="CHEBI:137796"/>
    </reaction>
</comment>
<evidence type="ECO:0000256" key="1">
    <source>
        <dbReference type="ARBA" id="ARBA00000022"/>
    </source>
</evidence>
<dbReference type="AlphaFoldDB" id="A0A1Y0ZC55"/>
<dbReference type="InterPro" id="IPR037238">
    <property type="entry name" value="YbiA-like_sf"/>
</dbReference>
<geneLocation type="plasmid" evidence="5">
    <name>pMaq22A_1p DNA</name>
</geneLocation>
<comment type="catalytic activity">
    <reaction evidence="1">
        <text>5-amino-6-(5-phospho-D-ribosylamino)uracil + H2O = 5,6-diaminouracil + D-ribose 5-phosphate</text>
        <dbReference type="Rhea" id="RHEA:55020"/>
        <dbReference type="ChEBI" id="CHEBI:15377"/>
        <dbReference type="ChEBI" id="CHEBI:46252"/>
        <dbReference type="ChEBI" id="CHEBI:58453"/>
        <dbReference type="ChEBI" id="CHEBI:78346"/>
    </reaction>
</comment>
<reference evidence="4 5" key="1">
    <citation type="journal article" date="2015" name="Genome Announc.">
        <title>Complete Genome Sequence of Methylobacterium aquaticum Strain 22A, Isolated from Racomitrium japonicum Moss.</title>
        <authorList>
            <person name="Tani A."/>
            <person name="Ogura Y."/>
            <person name="Hayashi T."/>
            <person name="Kimbara K."/>
        </authorList>
    </citation>
    <scope>NUCLEOTIDE SEQUENCE [LARGE SCALE GENOMIC DNA]</scope>
    <source>
        <strain evidence="4 5">MA-22A</strain>
        <plasmid evidence="5">Plasmid pMaq22A_1p DNA</plasmid>
    </source>
</reference>
<sequence length="159" mass="18393">MKNDLNEDITPNEIKFYKTTEAYGEFSNFAKYPVFLKSKLWPTNEHYFQAQKFAGTELEETIRFAPTAFVATKLGRSKGTPIRDDWNNCKDNIMRKVVFAKFTQHECIGRMLINTGSVQIIEHTKNDFYWGDGENGEGLNMLGKILIEMRDLIRGLNLL</sequence>
<dbReference type="CDD" id="cd15457">
    <property type="entry name" value="NADAR"/>
    <property type="match status" value="1"/>
</dbReference>
<gene>
    <name evidence="4" type="ORF">Maq22A_1p38560</name>
</gene>
<dbReference type="Gene3D" id="1.10.357.40">
    <property type="entry name" value="YbiA-like"/>
    <property type="match status" value="1"/>
</dbReference>